<dbReference type="CDD" id="cd20394">
    <property type="entry name" value="Tudor_SGF29_rpt2"/>
    <property type="match status" value="1"/>
</dbReference>
<comment type="caution">
    <text evidence="7">The sequence shown here is derived from an EMBL/GenBank/DDBJ whole genome shotgun (WGS) entry which is preliminary data.</text>
</comment>
<keyword evidence="5" id="KW-0539">Nucleus</keyword>
<dbReference type="InterPro" id="IPR010750">
    <property type="entry name" value="SGF29_tudor-like_dom"/>
</dbReference>
<dbReference type="CDD" id="cd20393">
    <property type="entry name" value="Tudor_SGF29_rpt1"/>
    <property type="match status" value="1"/>
</dbReference>
<dbReference type="GO" id="GO:0000124">
    <property type="term" value="C:SAGA complex"/>
    <property type="evidence" value="ECO:0007669"/>
    <property type="project" value="InterPro"/>
</dbReference>
<evidence type="ECO:0000313" key="8">
    <source>
        <dbReference type="Proteomes" id="UP000230750"/>
    </source>
</evidence>
<dbReference type="PANTHER" id="PTHR21539:SF0">
    <property type="entry name" value="SAGA-ASSOCIATED FACTOR 29"/>
    <property type="match status" value="1"/>
</dbReference>
<keyword evidence="2" id="KW-0805">Transcription regulation</keyword>
<dbReference type="EMBL" id="MRZV01000355">
    <property type="protein sequence ID" value="PIK51818.1"/>
    <property type="molecule type" value="Genomic_DNA"/>
</dbReference>
<dbReference type="Proteomes" id="UP000230750">
    <property type="component" value="Unassembled WGS sequence"/>
</dbReference>
<dbReference type="GO" id="GO:0140672">
    <property type="term" value="C:ATAC complex"/>
    <property type="evidence" value="ECO:0007669"/>
    <property type="project" value="UniProtKB-ARBA"/>
</dbReference>
<dbReference type="Pfam" id="PF07039">
    <property type="entry name" value="SGF29_Tudor"/>
    <property type="match status" value="1"/>
</dbReference>
<comment type="subcellular location">
    <subcellularLocation>
        <location evidence="1">Nucleus</location>
    </subcellularLocation>
</comment>
<dbReference type="OrthoDB" id="10265994at2759"/>
<organism evidence="7 8">
    <name type="scientific">Stichopus japonicus</name>
    <name type="common">Sea cucumber</name>
    <dbReference type="NCBI Taxonomy" id="307972"/>
    <lineage>
        <taxon>Eukaryota</taxon>
        <taxon>Metazoa</taxon>
        <taxon>Echinodermata</taxon>
        <taxon>Eleutherozoa</taxon>
        <taxon>Echinozoa</taxon>
        <taxon>Holothuroidea</taxon>
        <taxon>Aspidochirotacea</taxon>
        <taxon>Aspidochirotida</taxon>
        <taxon>Stichopodidae</taxon>
        <taxon>Apostichopus</taxon>
    </lineage>
</organism>
<evidence type="ECO:0000256" key="4">
    <source>
        <dbReference type="ARBA" id="ARBA00023163"/>
    </source>
</evidence>
<dbReference type="PROSITE" id="PS51518">
    <property type="entry name" value="SGF29_C"/>
    <property type="match status" value="1"/>
</dbReference>
<dbReference type="FunFam" id="2.30.30.140:FF:000026">
    <property type="entry name" value="SAGA-associated factor 29 homolog"/>
    <property type="match status" value="1"/>
</dbReference>
<dbReference type="InterPro" id="IPR047288">
    <property type="entry name" value="Tudor_SGF29_rpt1"/>
</dbReference>
<dbReference type="Gene3D" id="2.30.30.140">
    <property type="match status" value="2"/>
</dbReference>
<evidence type="ECO:0000256" key="2">
    <source>
        <dbReference type="ARBA" id="ARBA00023015"/>
    </source>
</evidence>
<reference evidence="7 8" key="1">
    <citation type="journal article" date="2017" name="PLoS Biol.">
        <title>The sea cucumber genome provides insights into morphological evolution and visceral regeneration.</title>
        <authorList>
            <person name="Zhang X."/>
            <person name="Sun L."/>
            <person name="Yuan J."/>
            <person name="Sun Y."/>
            <person name="Gao Y."/>
            <person name="Zhang L."/>
            <person name="Li S."/>
            <person name="Dai H."/>
            <person name="Hamel J.F."/>
            <person name="Liu C."/>
            <person name="Yu Y."/>
            <person name="Liu S."/>
            <person name="Lin W."/>
            <person name="Guo K."/>
            <person name="Jin S."/>
            <person name="Xu P."/>
            <person name="Storey K.B."/>
            <person name="Huan P."/>
            <person name="Zhang T."/>
            <person name="Zhou Y."/>
            <person name="Zhang J."/>
            <person name="Lin C."/>
            <person name="Li X."/>
            <person name="Xing L."/>
            <person name="Huo D."/>
            <person name="Sun M."/>
            <person name="Wang L."/>
            <person name="Mercier A."/>
            <person name="Li F."/>
            <person name="Yang H."/>
            <person name="Xiang J."/>
        </authorList>
    </citation>
    <scope>NUCLEOTIDE SEQUENCE [LARGE SCALE GENOMIC DNA]</scope>
    <source>
        <strain evidence="7">Shaxun</strain>
        <tissue evidence="7">Muscle</tissue>
    </source>
</reference>
<keyword evidence="4" id="KW-0804">Transcription</keyword>
<keyword evidence="8" id="KW-1185">Reference proteome</keyword>
<evidence type="ECO:0000256" key="1">
    <source>
        <dbReference type="ARBA" id="ARBA00004123"/>
    </source>
</evidence>
<accession>A0A2G8KUX3</accession>
<feature type="domain" description="SGF29 C-terminal" evidence="6">
    <location>
        <begin position="39"/>
        <end position="181"/>
    </location>
</feature>
<dbReference type="AlphaFoldDB" id="A0A2G8KUX3"/>
<dbReference type="GO" id="GO:0005634">
    <property type="term" value="C:nucleus"/>
    <property type="evidence" value="ECO:0007669"/>
    <property type="project" value="UniProtKB-SubCell"/>
</dbReference>
<evidence type="ECO:0000256" key="5">
    <source>
        <dbReference type="ARBA" id="ARBA00023242"/>
    </source>
</evidence>
<keyword evidence="3" id="KW-0175">Coiled coil</keyword>
<gene>
    <name evidence="7" type="ORF">BSL78_11279</name>
</gene>
<protein>
    <submittedName>
        <fullName evidence="7">Putative SAGA-associated factor 29-like</fullName>
    </submittedName>
</protein>
<dbReference type="FunFam" id="2.30.30.140:FF:000029">
    <property type="entry name" value="SAGA-associated factor 29 homolog"/>
    <property type="match status" value="1"/>
</dbReference>
<evidence type="ECO:0000256" key="3">
    <source>
        <dbReference type="ARBA" id="ARBA00023054"/>
    </source>
</evidence>
<evidence type="ECO:0000313" key="7">
    <source>
        <dbReference type="EMBL" id="PIK51818.1"/>
    </source>
</evidence>
<dbReference type="InterPro" id="IPR047287">
    <property type="entry name" value="Tudor_SGF29_rpt2"/>
</dbReference>
<name>A0A2G8KUX3_STIJA</name>
<proteinExistence type="predicted"/>
<dbReference type="InterPro" id="IPR037802">
    <property type="entry name" value="SGF29"/>
</dbReference>
<dbReference type="STRING" id="307972.A0A2G8KUX3"/>
<evidence type="ECO:0000259" key="6">
    <source>
        <dbReference type="PROSITE" id="PS51518"/>
    </source>
</evidence>
<sequence length="181" mass="20449">MRRGVLMNLLQQAAATLPLFIPKLGERPPPLCGAISAENSYIAKMGDLVAARVKERDGDENWILAEVLNFQSSTNKYEIMDIDEKEKSTRHQLSKRKVVPLPLMRANPETDPDAVFIKGDVVMALYPQTTCFYRGLVEIPPSGPREEYSVLFEDNSYADGYSPSLRVAQRYVVQVKETKRK</sequence>
<dbReference type="PANTHER" id="PTHR21539">
    <property type="entry name" value="SAGA-ASSOCIATED FACTOR 29"/>
    <property type="match status" value="1"/>
</dbReference>